<evidence type="ECO:0000256" key="1">
    <source>
        <dbReference type="ARBA" id="ARBA00006484"/>
    </source>
</evidence>
<evidence type="ECO:0000256" key="3">
    <source>
        <dbReference type="RuleBase" id="RU000363"/>
    </source>
</evidence>
<dbReference type="InterPro" id="IPR002347">
    <property type="entry name" value="SDR_fam"/>
</dbReference>
<protein>
    <submittedName>
        <fullName evidence="5">Short-chain dehydrogenase/reductase</fullName>
    </submittedName>
</protein>
<feature type="domain" description="Ketoreductase" evidence="4">
    <location>
        <begin position="10"/>
        <end position="187"/>
    </location>
</feature>
<dbReference type="Gene3D" id="3.40.50.720">
    <property type="entry name" value="NAD(P)-binding Rossmann-like Domain"/>
    <property type="match status" value="1"/>
</dbReference>
<dbReference type="InterPro" id="IPR057326">
    <property type="entry name" value="KR_dom"/>
</dbReference>
<reference evidence="5" key="1">
    <citation type="journal article" date="2020" name="J. ISSAAS">
        <title>Lactobacilli and other gastrointestinal microbiota of Peromyscus leucopus, reservoir host for agents of Lyme disease and other zoonoses in North America.</title>
        <authorList>
            <person name="Milovic A."/>
            <person name="Bassam K."/>
            <person name="Shao H."/>
            <person name="Chatzistamou I."/>
            <person name="Tufts D.M."/>
            <person name="Diuk-Wasser M."/>
            <person name="Barbour A.G."/>
        </authorList>
    </citation>
    <scope>NUCLEOTIDE SEQUENCE</scope>
    <source>
        <strain evidence="5">LL90</strain>
    </source>
</reference>
<name>A0A6G8F322_9PROT</name>
<dbReference type="PANTHER" id="PTHR43976">
    <property type="entry name" value="SHORT CHAIN DEHYDROGENASE"/>
    <property type="match status" value="1"/>
</dbReference>
<dbReference type="PANTHER" id="PTHR43976:SF16">
    <property type="entry name" value="SHORT-CHAIN DEHYDROGENASE_REDUCTASE FAMILY PROTEIN"/>
    <property type="match status" value="1"/>
</dbReference>
<keyword evidence="2" id="KW-0560">Oxidoreductase</keyword>
<proteinExistence type="inferred from homology"/>
<dbReference type="SMART" id="SM00822">
    <property type="entry name" value="PKS_KR"/>
    <property type="match status" value="1"/>
</dbReference>
<dbReference type="InterPro" id="IPR051911">
    <property type="entry name" value="SDR_oxidoreductase"/>
</dbReference>
<sequence length="294" mass="33015">MNKNFLPKNAVFFITGCSSGFGKELAVEVLQRGYRLVATARNPARLDYLDNSDCLRLSCDTTNIVSVQKAVRQAVEHFGQIDVLINNAGVHYSADILQMEYDKLEALFATNVIGTLTVTREILPHMPNNGVSTVVNISSASALSGYDGNLFYSMTKGAVDVFSSVLKHSKKYNIRAMSVNPGLFKTNIMQNSLENGNNKEVDLDRLNAGDPHQAAVDIINTIEKRRLPLHLVLGANALERCAQVIKELDNDFKYSVKLISNGRYHYRFIRRLISIFYARKPKKYIRILCFKFKA</sequence>
<gene>
    <name evidence="5" type="ORF">PlAlph_5590</name>
</gene>
<dbReference type="EMBL" id="MN990732">
    <property type="protein sequence ID" value="QIM10667.1"/>
    <property type="molecule type" value="Genomic_DNA"/>
</dbReference>
<dbReference type="PRINTS" id="PR00081">
    <property type="entry name" value="GDHRDH"/>
</dbReference>
<organism evidence="5">
    <name type="scientific">uncultured Alphaproteobacteria bacterium</name>
    <dbReference type="NCBI Taxonomy" id="91750"/>
    <lineage>
        <taxon>Bacteria</taxon>
        <taxon>Pseudomonadati</taxon>
        <taxon>Pseudomonadota</taxon>
        <taxon>Alphaproteobacteria</taxon>
        <taxon>environmental samples</taxon>
    </lineage>
</organism>
<dbReference type="PRINTS" id="PR00080">
    <property type="entry name" value="SDRFAMILY"/>
</dbReference>
<dbReference type="GO" id="GO:0016491">
    <property type="term" value="F:oxidoreductase activity"/>
    <property type="evidence" value="ECO:0007669"/>
    <property type="project" value="UniProtKB-KW"/>
</dbReference>
<evidence type="ECO:0000256" key="2">
    <source>
        <dbReference type="ARBA" id="ARBA00023002"/>
    </source>
</evidence>
<dbReference type="AlphaFoldDB" id="A0A6G8F322"/>
<comment type="similarity">
    <text evidence="1 3">Belongs to the short-chain dehydrogenases/reductases (SDR) family.</text>
</comment>
<dbReference type="SUPFAM" id="SSF51735">
    <property type="entry name" value="NAD(P)-binding Rossmann-fold domains"/>
    <property type="match status" value="1"/>
</dbReference>
<evidence type="ECO:0000313" key="5">
    <source>
        <dbReference type="EMBL" id="QIM10667.1"/>
    </source>
</evidence>
<dbReference type="Pfam" id="PF00106">
    <property type="entry name" value="adh_short"/>
    <property type="match status" value="1"/>
</dbReference>
<dbReference type="InterPro" id="IPR036291">
    <property type="entry name" value="NAD(P)-bd_dom_sf"/>
</dbReference>
<accession>A0A6G8F322</accession>
<evidence type="ECO:0000259" key="4">
    <source>
        <dbReference type="SMART" id="SM00822"/>
    </source>
</evidence>